<reference evidence="3" key="1">
    <citation type="submission" date="2021-02" db="EMBL/GenBank/DDBJ databases">
        <title>Sequencing the genomes of 1000 actinobacteria strains.</title>
        <authorList>
            <person name="Klenk H.-P."/>
        </authorList>
    </citation>
    <scope>NUCLEOTIDE SEQUENCE</scope>
    <source>
        <strain evidence="3">DSM 22850</strain>
    </source>
</reference>
<feature type="region of interest" description="Disordered" evidence="1">
    <location>
        <begin position="397"/>
        <end position="416"/>
    </location>
</feature>
<evidence type="ECO:0000313" key="4">
    <source>
        <dbReference type="Proteomes" id="UP000675163"/>
    </source>
</evidence>
<evidence type="ECO:0000313" key="3">
    <source>
        <dbReference type="EMBL" id="MBP1325701.1"/>
    </source>
</evidence>
<proteinExistence type="predicted"/>
<dbReference type="InterPro" id="IPR025447">
    <property type="entry name" value="DUF4192"/>
</dbReference>
<protein>
    <recommendedName>
        <fullName evidence="5">DUF4192 family protein</fullName>
    </recommendedName>
</protein>
<dbReference type="EMBL" id="JAFIDA010000001">
    <property type="protein sequence ID" value="MBP1325701.1"/>
    <property type="molecule type" value="Genomic_DNA"/>
</dbReference>
<dbReference type="RefSeq" id="WP_209704704.1">
    <property type="nucleotide sequence ID" value="NZ_JAFIDA010000001.1"/>
</dbReference>
<organism evidence="3 4">
    <name type="scientific">Leucobacter exalbidus</name>
    <dbReference type="NCBI Taxonomy" id="662960"/>
    <lineage>
        <taxon>Bacteria</taxon>
        <taxon>Bacillati</taxon>
        <taxon>Actinomycetota</taxon>
        <taxon>Actinomycetes</taxon>
        <taxon>Micrococcales</taxon>
        <taxon>Microbacteriaceae</taxon>
        <taxon>Leucobacter</taxon>
    </lineage>
</organism>
<dbReference type="AlphaFoldDB" id="A0A940PUX7"/>
<sequence length="416" mass="44887">MTDHNAPAPKVLSCSGTADFLAALPQLTGFTATNSLFVLFFAGSRTREAMRIDLPPNDNPREATDLLEFLSYAIRSFGAAQGSTSDPAIAIMSEQSFAECQGPPWQRLARRIERRLRRDQVRLRELCVLAPDGWQSYLDPHAPRLGRSLDDIRNSPISVAAALAQQRIPSLAELGAIPEVNPRRAQCAARALSALQLTAPDRVSHAAQVTRQLCAPDTRLSTEALLSAEAPRSHNAPFSAEASGHLAYVLERPAGWWHVAMGMITRPEFPGELAQDLGPQRFASLPVDEPPSAGAVQGPGSTQGCSMYALLAAVCPEFADRTRLAPLSTRLARAIADVPTLARPGLFALSALVWWLCGNQTTAYRHVDAAIEISPEHEISHMVRRLVSVPLAARQMLPPPPSHGGLPRSPRAAASQ</sequence>
<keyword evidence="4" id="KW-1185">Reference proteome</keyword>
<keyword evidence="2" id="KW-0812">Transmembrane</keyword>
<name>A0A940PUX7_9MICO</name>
<keyword evidence="2" id="KW-1133">Transmembrane helix</keyword>
<comment type="caution">
    <text evidence="3">The sequence shown here is derived from an EMBL/GenBank/DDBJ whole genome shotgun (WGS) entry which is preliminary data.</text>
</comment>
<evidence type="ECO:0008006" key="5">
    <source>
        <dbReference type="Google" id="ProtNLM"/>
    </source>
</evidence>
<keyword evidence="2" id="KW-0472">Membrane</keyword>
<evidence type="ECO:0000256" key="1">
    <source>
        <dbReference type="SAM" id="MobiDB-lite"/>
    </source>
</evidence>
<dbReference type="Pfam" id="PF13830">
    <property type="entry name" value="DUF4192"/>
    <property type="match status" value="1"/>
</dbReference>
<feature type="transmembrane region" description="Helical" evidence="2">
    <location>
        <begin position="20"/>
        <end position="42"/>
    </location>
</feature>
<gene>
    <name evidence="3" type="ORF">JOF28_000933</name>
</gene>
<accession>A0A940PUX7</accession>
<evidence type="ECO:0000256" key="2">
    <source>
        <dbReference type="SAM" id="Phobius"/>
    </source>
</evidence>
<dbReference type="Proteomes" id="UP000675163">
    <property type="component" value="Unassembled WGS sequence"/>
</dbReference>